<evidence type="ECO:0000256" key="3">
    <source>
        <dbReference type="ARBA" id="ARBA00022452"/>
    </source>
</evidence>
<dbReference type="InterPro" id="IPR023997">
    <property type="entry name" value="TonB-dep_OMP_SusC/RagA_CS"/>
</dbReference>
<dbReference type="NCBIfam" id="TIGR04057">
    <property type="entry name" value="SusC_RagA_signa"/>
    <property type="match status" value="1"/>
</dbReference>
<dbReference type="SUPFAM" id="SSF49464">
    <property type="entry name" value="Carboxypeptidase regulatory domain-like"/>
    <property type="match status" value="1"/>
</dbReference>
<dbReference type="Pfam" id="PF00593">
    <property type="entry name" value="TonB_dep_Rec_b-barrel"/>
    <property type="match status" value="1"/>
</dbReference>
<evidence type="ECO:0000256" key="8">
    <source>
        <dbReference type="PROSITE-ProRule" id="PRU01360"/>
    </source>
</evidence>
<dbReference type="Gene3D" id="2.170.130.10">
    <property type="entry name" value="TonB-dependent receptor, plug domain"/>
    <property type="match status" value="1"/>
</dbReference>
<comment type="caution">
    <text evidence="13">The sequence shown here is derived from an EMBL/GenBank/DDBJ whole genome shotgun (WGS) entry which is preliminary data.</text>
</comment>
<comment type="subcellular location">
    <subcellularLocation>
        <location evidence="1 8">Cell outer membrane</location>
        <topology evidence="1 8">Multi-pass membrane protein</topology>
    </subcellularLocation>
</comment>
<organism evidence="13 14">
    <name type="scientific">Sinomicrobium pectinilyticum</name>
    <dbReference type="NCBI Taxonomy" id="1084421"/>
    <lineage>
        <taxon>Bacteria</taxon>
        <taxon>Pseudomonadati</taxon>
        <taxon>Bacteroidota</taxon>
        <taxon>Flavobacteriia</taxon>
        <taxon>Flavobacteriales</taxon>
        <taxon>Flavobacteriaceae</taxon>
        <taxon>Sinomicrobium</taxon>
    </lineage>
</organism>
<feature type="signal peptide" evidence="10">
    <location>
        <begin position="1"/>
        <end position="31"/>
    </location>
</feature>
<dbReference type="InterPro" id="IPR023996">
    <property type="entry name" value="TonB-dep_OMP_SusC/RagA"/>
</dbReference>
<keyword evidence="7 8" id="KW-0998">Cell outer membrane</keyword>
<evidence type="ECO:0000259" key="11">
    <source>
        <dbReference type="Pfam" id="PF00593"/>
    </source>
</evidence>
<keyword evidence="4 8" id="KW-0812">Transmembrane</keyword>
<dbReference type="InterPro" id="IPR037066">
    <property type="entry name" value="Plug_dom_sf"/>
</dbReference>
<name>A0A3N0E359_SINP1</name>
<evidence type="ECO:0000256" key="5">
    <source>
        <dbReference type="ARBA" id="ARBA00023077"/>
    </source>
</evidence>
<evidence type="ECO:0000256" key="4">
    <source>
        <dbReference type="ARBA" id="ARBA00022692"/>
    </source>
</evidence>
<proteinExistence type="inferred from homology"/>
<gene>
    <name evidence="13" type="ORF">ED312_17500</name>
</gene>
<dbReference type="InterPro" id="IPR000531">
    <property type="entry name" value="Beta-barrel_TonB"/>
</dbReference>
<dbReference type="InterPro" id="IPR039426">
    <property type="entry name" value="TonB-dep_rcpt-like"/>
</dbReference>
<feature type="domain" description="TonB-dependent receptor plug" evidence="12">
    <location>
        <begin position="221"/>
        <end position="336"/>
    </location>
</feature>
<dbReference type="Pfam" id="PF07715">
    <property type="entry name" value="Plug"/>
    <property type="match status" value="1"/>
</dbReference>
<keyword evidence="5 9" id="KW-0798">TonB box</keyword>
<evidence type="ECO:0000313" key="13">
    <source>
        <dbReference type="EMBL" id="RNL82272.1"/>
    </source>
</evidence>
<sequence>MKLLTFKQFIQLTFHTFCFLIAGALLNPVLAADAAGQKLESYKVDLSIKDATVVEVLKDIEAQTDFKFVYDRKIERLSKTYDISYKDKSLRSILEWIAKDASLAFRRINHTISIDVNQKKVTERVLDIAFQTITGIITDENGVPLAGATIIVKGTTNGATTDFDGNFSIDVEDDAVLEISYLGYKSREVPVNGRSEINIQLTPDAAQLDDVIVVGYGTQKKTDVTGSIGSVKQEDFNKGIVTNPGQLLQGKVAGVNVSTVSGEPGASQDVIIRGIGSLRSGTTPLYVVDGFALDNTSTGVPTNPLNFINPHDIEKIDVLKDASAAAIYGARAANGVIVITTKKGKQGRTEMNLTVSTALSTLANKIDVFNAGEFREQVARVGGNLRDGGADTDWQDEFTRTAISKNINFSMGGGTEKFSYYGSAGVNDQEGILRNSDLRTYSGRLNLSQKALDDRFKVELNLSGTRTENKRPLTTTIISDMLRSNPTYPAYTNGEPTPVINGDHFNSLVREQLYGDFANNNRILANISPSVEIVKGLTYKLNLGVDYSNTDREQQNKPYTAREDEIGSLDLAYTTNTNTLVENYLTYKQNIGQHDMTFLVGHTYQETLYKFRRWEYENFPDNGIDPRYQIEAAGNLISQASDAIKNELQSFFGRINYGFANRYLLTVTMRADGSSKFGENNKYGYFPSVAAGWNISQENFMSNSPFSNLKLRASWGRTGNQEIPSKITQSSYTDSRADNDTYPLSDNINGLSDYPYGTVYTRLANPDIQWEVSTQANIGLDFGLFNNQLTGTVDYFNKVSENVLLEVVPSDPIQPTTTFWTNIPDMEIKNNGVEISLDYRSNGSEGDFSYNIGGNAAFTKNKVVNSPYQVLTTGAAQGAGQTGATINGYLNGEPIGTFYMKDFMGINAEGFSQFRDVNGDGEILDNDRVVVGKALPDVTYAFYLNFFYRKFDLNLNFNGAAGNQIYNHTAMSNFTKGNLALSFNTTDKAIEYEEEVVNNTNEVSTRYLENGDYLRLNNATLGYNLDPKLLGMTDYIKNIRLSITGQNLFVLTDYSGFDPEVNTGDSSGGIQTFGIDRYTYPKARTFLFGLNVSF</sequence>
<dbReference type="Proteomes" id="UP000267469">
    <property type="component" value="Unassembled WGS sequence"/>
</dbReference>
<dbReference type="InterPro" id="IPR012910">
    <property type="entry name" value="Plug_dom"/>
</dbReference>
<dbReference type="NCBIfam" id="TIGR04056">
    <property type="entry name" value="OMP_RagA_SusC"/>
    <property type="match status" value="1"/>
</dbReference>
<comment type="similarity">
    <text evidence="8 9">Belongs to the TonB-dependent receptor family.</text>
</comment>
<dbReference type="Gene3D" id="2.60.40.1120">
    <property type="entry name" value="Carboxypeptidase-like, regulatory domain"/>
    <property type="match status" value="1"/>
</dbReference>
<dbReference type="FunFam" id="2.60.40.1120:FF:000003">
    <property type="entry name" value="Outer membrane protein Omp121"/>
    <property type="match status" value="1"/>
</dbReference>
<keyword evidence="14" id="KW-1185">Reference proteome</keyword>
<keyword evidence="10" id="KW-0732">Signal</keyword>
<evidence type="ECO:0000313" key="14">
    <source>
        <dbReference type="Proteomes" id="UP000267469"/>
    </source>
</evidence>
<dbReference type="GO" id="GO:0009279">
    <property type="term" value="C:cell outer membrane"/>
    <property type="evidence" value="ECO:0007669"/>
    <property type="project" value="UniProtKB-SubCell"/>
</dbReference>
<accession>A0A3N0E359</accession>
<dbReference type="AlphaFoldDB" id="A0A3N0E359"/>
<evidence type="ECO:0000259" key="12">
    <source>
        <dbReference type="Pfam" id="PF07715"/>
    </source>
</evidence>
<dbReference type="PROSITE" id="PS52016">
    <property type="entry name" value="TONB_DEPENDENT_REC_3"/>
    <property type="match status" value="1"/>
</dbReference>
<dbReference type="RefSeq" id="WP_123217321.1">
    <property type="nucleotide sequence ID" value="NZ_RJTM01000116.1"/>
</dbReference>
<reference evidence="13 14" key="1">
    <citation type="submission" date="2018-10" db="EMBL/GenBank/DDBJ databases">
        <title>Sinomicrobium pectinilyticum sp. nov., a pectinase-producing bacterium isolated from alkaline and saline soil, and emended description of the genus Sinomicrobium.</title>
        <authorList>
            <person name="Cheng B."/>
            <person name="Li C."/>
            <person name="Lai Q."/>
            <person name="Du M."/>
            <person name="Shao Z."/>
            <person name="Xu P."/>
            <person name="Yang C."/>
        </authorList>
    </citation>
    <scope>NUCLEOTIDE SEQUENCE [LARGE SCALE GENOMIC DNA]</scope>
    <source>
        <strain evidence="13 14">5DNS001</strain>
    </source>
</reference>
<dbReference type="OrthoDB" id="9768177at2"/>
<dbReference type="FunFam" id="2.170.130.10:FF:000008">
    <property type="entry name" value="SusC/RagA family TonB-linked outer membrane protein"/>
    <property type="match status" value="1"/>
</dbReference>
<dbReference type="SUPFAM" id="SSF56935">
    <property type="entry name" value="Porins"/>
    <property type="match status" value="1"/>
</dbReference>
<protein>
    <submittedName>
        <fullName evidence="13">TonB-dependent receptor</fullName>
    </submittedName>
</protein>
<evidence type="ECO:0000256" key="2">
    <source>
        <dbReference type="ARBA" id="ARBA00022448"/>
    </source>
</evidence>
<evidence type="ECO:0000256" key="10">
    <source>
        <dbReference type="SAM" id="SignalP"/>
    </source>
</evidence>
<evidence type="ECO:0000256" key="9">
    <source>
        <dbReference type="RuleBase" id="RU003357"/>
    </source>
</evidence>
<dbReference type="InterPro" id="IPR008969">
    <property type="entry name" value="CarboxyPept-like_regulatory"/>
</dbReference>
<keyword evidence="13" id="KW-0675">Receptor</keyword>
<keyword evidence="3 8" id="KW-1134">Transmembrane beta strand</keyword>
<evidence type="ECO:0000256" key="7">
    <source>
        <dbReference type="ARBA" id="ARBA00023237"/>
    </source>
</evidence>
<keyword evidence="2 8" id="KW-0813">Transport</keyword>
<evidence type="ECO:0000256" key="1">
    <source>
        <dbReference type="ARBA" id="ARBA00004571"/>
    </source>
</evidence>
<keyword evidence="6 8" id="KW-0472">Membrane</keyword>
<dbReference type="InterPro" id="IPR036942">
    <property type="entry name" value="Beta-barrel_TonB_sf"/>
</dbReference>
<dbReference type="Gene3D" id="2.40.170.20">
    <property type="entry name" value="TonB-dependent receptor, beta-barrel domain"/>
    <property type="match status" value="1"/>
</dbReference>
<dbReference type="EMBL" id="RJTM01000116">
    <property type="protein sequence ID" value="RNL82272.1"/>
    <property type="molecule type" value="Genomic_DNA"/>
</dbReference>
<feature type="chain" id="PRO_5018124573" evidence="10">
    <location>
        <begin position="32"/>
        <end position="1094"/>
    </location>
</feature>
<dbReference type="Pfam" id="PF13715">
    <property type="entry name" value="CarbopepD_reg_2"/>
    <property type="match status" value="1"/>
</dbReference>
<evidence type="ECO:0000256" key="6">
    <source>
        <dbReference type="ARBA" id="ARBA00023136"/>
    </source>
</evidence>
<feature type="domain" description="TonB-dependent receptor-like beta-barrel" evidence="11">
    <location>
        <begin position="491"/>
        <end position="1048"/>
    </location>
</feature>